<reference evidence="1" key="1">
    <citation type="journal article" date="2014" name="Front. Microbiol.">
        <title>High frequency of phylogenetically diverse reductive dehalogenase-homologous genes in deep subseafloor sedimentary metagenomes.</title>
        <authorList>
            <person name="Kawai M."/>
            <person name="Futagami T."/>
            <person name="Toyoda A."/>
            <person name="Takaki Y."/>
            <person name="Nishi S."/>
            <person name="Hori S."/>
            <person name="Arai W."/>
            <person name="Tsubouchi T."/>
            <person name="Morono Y."/>
            <person name="Uchiyama I."/>
            <person name="Ito T."/>
            <person name="Fujiyama A."/>
            <person name="Inagaki F."/>
            <person name="Takami H."/>
        </authorList>
    </citation>
    <scope>NUCLEOTIDE SEQUENCE</scope>
    <source>
        <strain evidence="1">Expedition CK06-06</strain>
    </source>
</reference>
<gene>
    <name evidence="1" type="ORF">S03H2_40077</name>
</gene>
<name>X1H9H5_9ZZZZ</name>
<proteinExistence type="predicted"/>
<protein>
    <submittedName>
        <fullName evidence="1">Uncharacterized protein</fullName>
    </submittedName>
</protein>
<comment type="caution">
    <text evidence="1">The sequence shown here is derived from an EMBL/GenBank/DDBJ whole genome shotgun (WGS) entry which is preliminary data.</text>
</comment>
<dbReference type="EMBL" id="BARU01024821">
    <property type="protein sequence ID" value="GAH53730.1"/>
    <property type="molecule type" value="Genomic_DNA"/>
</dbReference>
<organism evidence="1">
    <name type="scientific">marine sediment metagenome</name>
    <dbReference type="NCBI Taxonomy" id="412755"/>
    <lineage>
        <taxon>unclassified sequences</taxon>
        <taxon>metagenomes</taxon>
        <taxon>ecological metagenomes</taxon>
    </lineage>
</organism>
<accession>X1H9H5</accession>
<evidence type="ECO:0000313" key="1">
    <source>
        <dbReference type="EMBL" id="GAH53730.1"/>
    </source>
</evidence>
<dbReference type="AlphaFoldDB" id="X1H9H5"/>
<sequence length="78" mass="9285">MYITKDEEMNVRRAVSYVEHGWKPTTSNIHRYITDTLRVVIEMDRLQGVLHWMKTEEIIHKVGVLDRMPVYGLVIKED</sequence>